<dbReference type="InterPro" id="IPR012977">
    <property type="entry name" value="SDA1_N"/>
</dbReference>
<feature type="region of interest" description="Disordered" evidence="7">
    <location>
        <begin position="494"/>
        <end position="528"/>
    </location>
</feature>
<dbReference type="Proteomes" id="UP000186922">
    <property type="component" value="Unassembled WGS sequence"/>
</dbReference>
<feature type="domain" description="SDA1 C-terminal" evidence="10">
    <location>
        <begin position="654"/>
        <end position="697"/>
    </location>
</feature>
<dbReference type="STRING" id="947166.A0A1D1WA08"/>
<comment type="caution">
    <text evidence="11">The sequence shown here is derived from an EMBL/GenBank/DDBJ whole genome shotgun (WGS) entry which is preliminary data.</text>
</comment>
<dbReference type="InterPro" id="IPR011989">
    <property type="entry name" value="ARM-like"/>
</dbReference>
<keyword evidence="3 6" id="KW-0690">Ribosome biogenesis</keyword>
<dbReference type="AlphaFoldDB" id="A0A1D1WA08"/>
<feature type="compositionally biased region" description="Basic residues" evidence="7">
    <location>
        <begin position="659"/>
        <end position="679"/>
    </location>
</feature>
<comment type="similarity">
    <text evidence="1 6">Belongs to the SDA1 family.</text>
</comment>
<gene>
    <name evidence="11" type="primary">RvY_18811-1</name>
    <name evidence="11" type="synonym">RvY_18811.1</name>
    <name evidence="11" type="ORF">RvY_18811</name>
</gene>
<evidence type="ECO:0000256" key="7">
    <source>
        <dbReference type="SAM" id="MobiDB-lite"/>
    </source>
</evidence>
<dbReference type="OrthoDB" id="2196187at2759"/>
<proteinExistence type="inferred from homology"/>
<evidence type="ECO:0000256" key="2">
    <source>
        <dbReference type="ARBA" id="ARBA00022448"/>
    </source>
</evidence>
<dbReference type="Pfam" id="PF21638">
    <property type="entry name" value="SDA1_C"/>
    <property type="match status" value="1"/>
</dbReference>
<feature type="compositionally biased region" description="Acidic residues" evidence="7">
    <location>
        <begin position="503"/>
        <end position="528"/>
    </location>
</feature>
<feature type="domain" description="SDA1 N-terminal" evidence="9">
    <location>
        <begin position="62"/>
        <end position="440"/>
    </location>
</feature>
<dbReference type="SUPFAM" id="SSF48371">
    <property type="entry name" value="ARM repeat"/>
    <property type="match status" value="1"/>
</dbReference>
<evidence type="ECO:0000313" key="11">
    <source>
        <dbReference type="EMBL" id="GAV09238.1"/>
    </source>
</evidence>
<dbReference type="EMBL" id="BDGG01000021">
    <property type="protein sequence ID" value="GAV09238.1"/>
    <property type="molecule type" value="Genomic_DNA"/>
</dbReference>
<evidence type="ECO:0000259" key="9">
    <source>
        <dbReference type="Pfam" id="PF08158"/>
    </source>
</evidence>
<keyword evidence="12" id="KW-1185">Reference proteome</keyword>
<dbReference type="GO" id="GO:0042273">
    <property type="term" value="P:ribosomal large subunit biogenesis"/>
    <property type="evidence" value="ECO:0007669"/>
    <property type="project" value="UniProtKB-UniRule"/>
</dbReference>
<comment type="function">
    <text evidence="6">Required for 60S pre-ribosomal subunits export to the cytoplasm.</text>
</comment>
<evidence type="ECO:0000256" key="5">
    <source>
        <dbReference type="ARBA" id="ARBA00023242"/>
    </source>
</evidence>
<dbReference type="PANTHER" id="PTHR12730:SF0">
    <property type="entry name" value="PROTEIN SDA1 HOMOLOG"/>
    <property type="match status" value="1"/>
</dbReference>
<comment type="subcellular location">
    <subcellularLocation>
        <location evidence="6">Nucleus</location>
        <location evidence="6">Nucleolus</location>
    </subcellularLocation>
</comment>
<feature type="compositionally biased region" description="Basic and acidic residues" evidence="7">
    <location>
        <begin position="628"/>
        <end position="644"/>
    </location>
</feature>
<dbReference type="GO" id="GO:0015031">
    <property type="term" value="P:protein transport"/>
    <property type="evidence" value="ECO:0007669"/>
    <property type="project" value="UniProtKB-KW"/>
</dbReference>
<accession>A0A1D1WA08</accession>
<evidence type="ECO:0000256" key="1">
    <source>
        <dbReference type="ARBA" id="ARBA00005783"/>
    </source>
</evidence>
<dbReference type="InterPro" id="IPR016024">
    <property type="entry name" value="ARM-type_fold"/>
</dbReference>
<protein>
    <recommendedName>
        <fullName evidence="6">Protein SDA1</fullName>
    </recommendedName>
</protein>
<dbReference type="InterPro" id="IPR027312">
    <property type="entry name" value="Sda1"/>
</dbReference>
<keyword evidence="5 6" id="KW-0539">Nucleus</keyword>
<evidence type="ECO:0000256" key="4">
    <source>
        <dbReference type="ARBA" id="ARBA00022927"/>
    </source>
</evidence>
<dbReference type="GO" id="GO:0005730">
    <property type="term" value="C:nucleolus"/>
    <property type="evidence" value="ECO:0007669"/>
    <property type="project" value="UniProtKB-SubCell"/>
</dbReference>
<keyword evidence="4 6" id="KW-0653">Protein transport</keyword>
<evidence type="ECO:0000259" key="8">
    <source>
        <dbReference type="Pfam" id="PF05285"/>
    </source>
</evidence>
<dbReference type="PANTHER" id="PTHR12730">
    <property type="entry name" value="HSDA/SDA1-RELATED"/>
    <property type="match status" value="1"/>
</dbReference>
<keyword evidence="2 6" id="KW-0813">Transport</keyword>
<dbReference type="InterPro" id="IPR048292">
    <property type="entry name" value="SDA1_C"/>
</dbReference>
<evidence type="ECO:0000313" key="12">
    <source>
        <dbReference type="Proteomes" id="UP000186922"/>
    </source>
</evidence>
<dbReference type="Gene3D" id="1.25.10.10">
    <property type="entry name" value="Leucine-rich Repeat Variant"/>
    <property type="match status" value="1"/>
</dbReference>
<evidence type="ECO:0000256" key="6">
    <source>
        <dbReference type="RuleBase" id="RU365057"/>
    </source>
</evidence>
<sequence>MASRADKRFIGNLPQLQNLIKRDPITYEAEFAQQLSQFDSFVQIFGNNPNEDHSHFDSLIMFLAHVSFCYPKKSQDFADRLFTFLRTKCQDLSWGTRQALCKGLMLLHKRDVIDVEKLLPLFFELLKIGDKHLRELLSTQIVSVVKAINAKHRDQKVNSRIQKLFLDQIKLKHSVVSVVALESAIHLYKKGVWKEQKVVNIIGEGCFLGMAKLLNLSLRFFTSTNDSKQDEDNADSDSEMKTAKELITTHRVGKKTSKRQKRLERGMRQIKKNAKKEKKEVFDFSALHLLYDPQEFAERLYRVLNPKDEHEGKKDKASAASSETLNFDTKLLLMDFISRLIGLHKLVVLNYYPYFQKFMQPHQREITKILMYVAQSSHEMIPPDVVQSVVKTVADNFVTDRNSTEVITVGLNSIREICARCPFAMTSDLLHDLAQYRKYRNKNVMSAARSLVQLYRHVDPSLLKRRDRGRPNVATQSLKRAEFGEDRTVNAVEGAELLPLDEKDVEEEGADGWESDSNEEEDDEDGEWVDVQSDFEEPSAAVINPEVEELSEAAKNERAVLISSTRFLSQKEFETIKKQKLADILAPSRGKKRSATFAGLDGKEPTEFVSLSDIERLTKRLKETKADKMAGAKVAREDRGEYGRPKPKLNPHASTTNKQKSRKKNFMMIRQKVRGKQKRSFRDKQMSFRNALVKQSKRN</sequence>
<evidence type="ECO:0000259" key="10">
    <source>
        <dbReference type="Pfam" id="PF21638"/>
    </source>
</evidence>
<dbReference type="Pfam" id="PF05285">
    <property type="entry name" value="SDA1_dom"/>
    <property type="match status" value="1"/>
</dbReference>
<feature type="domain" description="SDA1 middle" evidence="8">
    <location>
        <begin position="502"/>
        <end position="633"/>
    </location>
</feature>
<organism evidence="11 12">
    <name type="scientific">Ramazzottius varieornatus</name>
    <name type="common">Water bear</name>
    <name type="synonym">Tardigrade</name>
    <dbReference type="NCBI Taxonomy" id="947166"/>
    <lineage>
        <taxon>Eukaryota</taxon>
        <taxon>Metazoa</taxon>
        <taxon>Ecdysozoa</taxon>
        <taxon>Tardigrada</taxon>
        <taxon>Eutardigrada</taxon>
        <taxon>Parachela</taxon>
        <taxon>Hypsibioidea</taxon>
        <taxon>Ramazzottiidae</taxon>
        <taxon>Ramazzottius</taxon>
    </lineage>
</organism>
<reference evidence="11 12" key="1">
    <citation type="journal article" date="2016" name="Nat. Commun.">
        <title>Extremotolerant tardigrade genome and improved radiotolerance of human cultured cells by tardigrade-unique protein.</title>
        <authorList>
            <person name="Hashimoto T."/>
            <person name="Horikawa D.D."/>
            <person name="Saito Y."/>
            <person name="Kuwahara H."/>
            <person name="Kozuka-Hata H."/>
            <person name="Shin-I T."/>
            <person name="Minakuchi Y."/>
            <person name="Ohishi K."/>
            <person name="Motoyama A."/>
            <person name="Aizu T."/>
            <person name="Enomoto A."/>
            <person name="Kondo K."/>
            <person name="Tanaka S."/>
            <person name="Hara Y."/>
            <person name="Koshikawa S."/>
            <person name="Sagara H."/>
            <person name="Miura T."/>
            <person name="Yokobori S."/>
            <person name="Miyagawa K."/>
            <person name="Suzuki Y."/>
            <person name="Kubo T."/>
            <person name="Oyama M."/>
            <person name="Kohara Y."/>
            <person name="Fujiyama A."/>
            <person name="Arakawa K."/>
            <person name="Katayama T."/>
            <person name="Toyoda A."/>
            <person name="Kunieda T."/>
        </authorList>
    </citation>
    <scope>NUCLEOTIDE SEQUENCE [LARGE SCALE GENOMIC DNA]</scope>
    <source>
        <strain evidence="11 12">YOKOZUNA-1</strain>
    </source>
</reference>
<name>A0A1D1WA08_RAMVA</name>
<dbReference type="InterPro" id="IPR007949">
    <property type="entry name" value="SDA1_MD"/>
</dbReference>
<evidence type="ECO:0000256" key="3">
    <source>
        <dbReference type="ARBA" id="ARBA00022517"/>
    </source>
</evidence>
<dbReference type="GO" id="GO:0000055">
    <property type="term" value="P:ribosomal large subunit export from nucleus"/>
    <property type="evidence" value="ECO:0007669"/>
    <property type="project" value="UniProtKB-UniRule"/>
</dbReference>
<feature type="region of interest" description="Disordered" evidence="7">
    <location>
        <begin position="628"/>
        <end position="699"/>
    </location>
</feature>
<dbReference type="Pfam" id="PF08158">
    <property type="entry name" value="SDA1_HEAT"/>
    <property type="match status" value="1"/>
</dbReference>